<protein>
    <submittedName>
        <fullName evidence="2">Uncharacterized protein</fullName>
    </submittedName>
</protein>
<dbReference type="EMBL" id="ML977497">
    <property type="protein sequence ID" value="KAF2134796.1"/>
    <property type="molecule type" value="Genomic_DNA"/>
</dbReference>
<dbReference type="RefSeq" id="XP_033529183.1">
    <property type="nucleotide sequence ID" value="XM_033669941.1"/>
</dbReference>
<feature type="region of interest" description="Disordered" evidence="1">
    <location>
        <begin position="1"/>
        <end position="115"/>
    </location>
</feature>
<evidence type="ECO:0000313" key="3">
    <source>
        <dbReference type="Proteomes" id="UP000799771"/>
    </source>
</evidence>
<keyword evidence="3" id="KW-1185">Reference proteome</keyword>
<proteinExistence type="predicted"/>
<evidence type="ECO:0000313" key="2">
    <source>
        <dbReference type="EMBL" id="KAF2134796.1"/>
    </source>
</evidence>
<accession>A0A6A6AT95</accession>
<dbReference type="OrthoDB" id="3946610at2759"/>
<feature type="compositionally biased region" description="Basic residues" evidence="1">
    <location>
        <begin position="64"/>
        <end position="77"/>
    </location>
</feature>
<dbReference type="GeneID" id="54410373"/>
<evidence type="ECO:0000256" key="1">
    <source>
        <dbReference type="SAM" id="MobiDB-lite"/>
    </source>
</evidence>
<reference evidence="2" key="1">
    <citation type="journal article" date="2020" name="Stud. Mycol.">
        <title>101 Dothideomycetes genomes: a test case for predicting lifestyles and emergence of pathogens.</title>
        <authorList>
            <person name="Haridas S."/>
            <person name="Albert R."/>
            <person name="Binder M."/>
            <person name="Bloem J."/>
            <person name="Labutti K."/>
            <person name="Salamov A."/>
            <person name="Andreopoulos B."/>
            <person name="Baker S."/>
            <person name="Barry K."/>
            <person name="Bills G."/>
            <person name="Bluhm B."/>
            <person name="Cannon C."/>
            <person name="Castanera R."/>
            <person name="Culley D."/>
            <person name="Daum C."/>
            <person name="Ezra D."/>
            <person name="Gonzalez J."/>
            <person name="Henrissat B."/>
            <person name="Kuo A."/>
            <person name="Liang C."/>
            <person name="Lipzen A."/>
            <person name="Lutzoni F."/>
            <person name="Magnuson J."/>
            <person name="Mondo S."/>
            <person name="Nolan M."/>
            <person name="Ohm R."/>
            <person name="Pangilinan J."/>
            <person name="Park H.-J."/>
            <person name="Ramirez L."/>
            <person name="Alfaro M."/>
            <person name="Sun H."/>
            <person name="Tritt A."/>
            <person name="Yoshinaga Y."/>
            <person name="Zwiers L.-H."/>
            <person name="Turgeon B."/>
            <person name="Goodwin S."/>
            <person name="Spatafora J."/>
            <person name="Crous P."/>
            <person name="Grigoriev I."/>
        </authorList>
    </citation>
    <scope>NUCLEOTIDE SEQUENCE</scope>
    <source>
        <strain evidence="2">CBS 119687</strain>
    </source>
</reference>
<organism evidence="2 3">
    <name type="scientific">Dothidotthia symphoricarpi CBS 119687</name>
    <dbReference type="NCBI Taxonomy" id="1392245"/>
    <lineage>
        <taxon>Eukaryota</taxon>
        <taxon>Fungi</taxon>
        <taxon>Dikarya</taxon>
        <taxon>Ascomycota</taxon>
        <taxon>Pezizomycotina</taxon>
        <taxon>Dothideomycetes</taxon>
        <taxon>Pleosporomycetidae</taxon>
        <taxon>Pleosporales</taxon>
        <taxon>Dothidotthiaceae</taxon>
        <taxon>Dothidotthia</taxon>
    </lineage>
</organism>
<gene>
    <name evidence="2" type="ORF">P153DRAFT_380608</name>
</gene>
<name>A0A6A6AT95_9PLEO</name>
<feature type="compositionally biased region" description="Acidic residues" evidence="1">
    <location>
        <begin position="35"/>
        <end position="47"/>
    </location>
</feature>
<feature type="compositionally biased region" description="Polar residues" evidence="1">
    <location>
        <begin position="86"/>
        <end position="96"/>
    </location>
</feature>
<dbReference type="AlphaFoldDB" id="A0A6A6AT95"/>
<sequence length="1111" mass="125409">MADPPHRRSGRLSSKKKKSGEQPETTAKRRASDAFQDEDNTLDDEYQQSEAEEKAGSDHNGNPSKRKKTVMKQRPFKRGPDRKMQTFLSPGSSSQAVKGESETLPEGLRRSKSSEEVYSDERTLLLQRFKTLLSNVKLKVHRKPTPAATAINHSIHNFFNMPVREGRTFVPVVERAKGRPVRVGAGKPKKTLKPWVFAAERTASDGTIERRYFGLWIASALTQTTADLVCTDLTKALNGWPGTIDAITSDSEPVLGASHIWGLIRASLARHDRTYLRSPNYAHKRDKSSFYLNPILVDPITFMPSMQWEYTISPLSIAITTDDTSTFIPKGFGFVKYEGGGTKGRVFDYDCYSYKLSADGQEELHDSGLPAELFNEGEDRDHVEKIEKLARGLLAATFMMVATPDQFRLFAENWIKERANKKILKAVLVYGGNSLVTLDRQFLSWSIVPSDQLRKDLIPGCYLPAVVVNSRDRARVVPVLEALNNTYISTASVTDAWIQAVIQADMVNEAIRHGEPSLSTCYCDEFTDSEIIHCCGDCGRSFRCGHLTMAAHGLRICKVCTIERATKPFDPAYWIRHRFRIIIARAEASGSEDKENEGLAIQYLRASIEGFEWKDSYCDQMRTLLPERNRHFAPSVDAAFPFGRGTDMTLIHSADNVVLTTFALNMMKHTHIPGFLEELARYLKNTDKIAESSELGQPGKDKALKEERMKMIALCTEFTLVRLLFPISKKGRSGLSNSRVESMRLSCQSGKLKHGLNTSAGARLASKTELPKVLQFGTTRLNWASDVLARMKVLIDEIQAEFGCQLDKSTQDRWVWVGEPGSMPAGWNSDVAFRFATDRLKMMTSACNRYFETIEDPETIFIEIVFIACVIHCKIKEEDEWKGKTYSFSDFQKLKSRYAEFLGLPMVLRPRSPLRMSIGHIEHGRQMLSGWTQGPTSLKDRNDAAQNMVAQTWASNMLLFDFDSECYEALKQMVREIKVPTEYYDPTISRTRLTNATIDDMYLDDSEDTTDTLENPETCDDFAMFGNIGEEDDEDVDDEGVGAVTGATPSNAMQQKYEMYAGLYEQHAEEIGKKGAHCLEQMGEAMQSNDRRQFEKFEEMFKKELPDDESL</sequence>
<dbReference type="Proteomes" id="UP000799771">
    <property type="component" value="Unassembled WGS sequence"/>
</dbReference>
<feature type="compositionally biased region" description="Basic residues" evidence="1">
    <location>
        <begin position="7"/>
        <end position="18"/>
    </location>
</feature>